<dbReference type="Proteomes" id="UP000299102">
    <property type="component" value="Unassembled WGS sequence"/>
</dbReference>
<gene>
    <name evidence="1" type="ORF">EVAR_53946_1</name>
</gene>
<comment type="caution">
    <text evidence="1">The sequence shown here is derived from an EMBL/GenBank/DDBJ whole genome shotgun (WGS) entry which is preliminary data.</text>
</comment>
<proteinExistence type="predicted"/>
<sequence>MRDITSTATTEDNISTVGFMMQTDKRVTYQSIFGRQRRLLRQYINVLKIYGDRLSACSARCLKGIVSRRDNSATLSVFAGSVSRECKQQPPVARTATFDFPLTSSSGLRL</sequence>
<name>A0A4C1ZD81_EUMVA</name>
<dbReference type="OrthoDB" id="10017160at2759"/>
<accession>A0A4C1ZD81</accession>
<dbReference type="EMBL" id="BGZK01001753">
    <property type="protein sequence ID" value="GBP85700.1"/>
    <property type="molecule type" value="Genomic_DNA"/>
</dbReference>
<evidence type="ECO:0000313" key="2">
    <source>
        <dbReference type="Proteomes" id="UP000299102"/>
    </source>
</evidence>
<evidence type="ECO:0000313" key="1">
    <source>
        <dbReference type="EMBL" id="GBP85700.1"/>
    </source>
</evidence>
<protein>
    <submittedName>
        <fullName evidence="1">Uncharacterized protein</fullName>
    </submittedName>
</protein>
<organism evidence="1 2">
    <name type="scientific">Eumeta variegata</name>
    <name type="common">Bagworm moth</name>
    <name type="synonym">Eumeta japonica</name>
    <dbReference type="NCBI Taxonomy" id="151549"/>
    <lineage>
        <taxon>Eukaryota</taxon>
        <taxon>Metazoa</taxon>
        <taxon>Ecdysozoa</taxon>
        <taxon>Arthropoda</taxon>
        <taxon>Hexapoda</taxon>
        <taxon>Insecta</taxon>
        <taxon>Pterygota</taxon>
        <taxon>Neoptera</taxon>
        <taxon>Endopterygota</taxon>
        <taxon>Lepidoptera</taxon>
        <taxon>Glossata</taxon>
        <taxon>Ditrysia</taxon>
        <taxon>Tineoidea</taxon>
        <taxon>Psychidae</taxon>
        <taxon>Oiketicinae</taxon>
        <taxon>Eumeta</taxon>
    </lineage>
</organism>
<keyword evidence="2" id="KW-1185">Reference proteome</keyword>
<dbReference type="AlphaFoldDB" id="A0A4C1ZD81"/>
<reference evidence="1 2" key="1">
    <citation type="journal article" date="2019" name="Commun. Biol.">
        <title>The bagworm genome reveals a unique fibroin gene that provides high tensile strength.</title>
        <authorList>
            <person name="Kono N."/>
            <person name="Nakamura H."/>
            <person name="Ohtoshi R."/>
            <person name="Tomita M."/>
            <person name="Numata K."/>
            <person name="Arakawa K."/>
        </authorList>
    </citation>
    <scope>NUCLEOTIDE SEQUENCE [LARGE SCALE GENOMIC DNA]</scope>
</reference>